<comment type="catalytic activity">
    <reaction evidence="8">
        <text>4 porphobilinogen + H2O = hydroxymethylbilane + 4 NH4(+)</text>
        <dbReference type="Rhea" id="RHEA:13185"/>
        <dbReference type="ChEBI" id="CHEBI:15377"/>
        <dbReference type="ChEBI" id="CHEBI:28938"/>
        <dbReference type="ChEBI" id="CHEBI:57845"/>
        <dbReference type="ChEBI" id="CHEBI:58126"/>
        <dbReference type="EC" id="2.5.1.61"/>
    </reaction>
</comment>
<evidence type="ECO:0000256" key="1">
    <source>
        <dbReference type="ARBA" id="ARBA00001916"/>
    </source>
</evidence>
<organism evidence="12">
    <name type="scientific">uncultured Acidimicrobiales bacterium</name>
    <dbReference type="NCBI Taxonomy" id="310071"/>
    <lineage>
        <taxon>Bacteria</taxon>
        <taxon>Bacillati</taxon>
        <taxon>Actinomycetota</taxon>
        <taxon>Acidimicrobiia</taxon>
        <taxon>Acidimicrobiales</taxon>
        <taxon>environmental samples</taxon>
    </lineage>
</organism>
<comment type="subunit">
    <text evidence="4">Monomer.</text>
</comment>
<dbReference type="Gene3D" id="3.30.160.40">
    <property type="entry name" value="Porphobilinogen deaminase, C-terminal domain"/>
    <property type="match status" value="1"/>
</dbReference>
<proteinExistence type="inferred from homology"/>
<dbReference type="Gene3D" id="3.40.190.10">
    <property type="entry name" value="Periplasmic binding protein-like II"/>
    <property type="match status" value="2"/>
</dbReference>
<dbReference type="EC" id="2.5.1.61" evidence="5 9"/>
<keyword evidence="7" id="KW-0627">Porphyrin biosynthesis</keyword>
<comment type="function">
    <text evidence="2">Tetrapolymerization of the monopyrrole PBG into the hydroxymethylbilane pre-uroporphyrinogen in several discrete steps.</text>
</comment>
<dbReference type="InterPro" id="IPR022417">
    <property type="entry name" value="Porphobilin_deaminase_N"/>
</dbReference>
<protein>
    <recommendedName>
        <fullName evidence="5 9">Hydroxymethylbilane synthase</fullName>
        <ecNumber evidence="5 9">2.5.1.61</ecNumber>
    </recommendedName>
</protein>
<dbReference type="InterPro" id="IPR022418">
    <property type="entry name" value="Porphobilinogen_deaminase_C"/>
</dbReference>
<dbReference type="SUPFAM" id="SSF53850">
    <property type="entry name" value="Periplasmic binding protein-like II"/>
    <property type="match status" value="1"/>
</dbReference>
<evidence type="ECO:0000256" key="3">
    <source>
        <dbReference type="ARBA" id="ARBA00005638"/>
    </source>
</evidence>
<dbReference type="InterPro" id="IPR036803">
    <property type="entry name" value="Porphobilinogen_deaminase_C_sf"/>
</dbReference>
<dbReference type="Pfam" id="PF01379">
    <property type="entry name" value="Porphobil_deam"/>
    <property type="match status" value="1"/>
</dbReference>
<dbReference type="NCBIfam" id="TIGR00212">
    <property type="entry name" value="hemC"/>
    <property type="match status" value="1"/>
</dbReference>
<dbReference type="PANTHER" id="PTHR11557">
    <property type="entry name" value="PORPHOBILINOGEN DEAMINASE"/>
    <property type="match status" value="1"/>
</dbReference>
<accession>A0A6J4IYV3</accession>
<dbReference type="EMBL" id="CADCSZ010000179">
    <property type="protein sequence ID" value="CAA9264166.1"/>
    <property type="molecule type" value="Genomic_DNA"/>
</dbReference>
<dbReference type="PANTHER" id="PTHR11557:SF0">
    <property type="entry name" value="PORPHOBILINOGEN DEAMINASE"/>
    <property type="match status" value="1"/>
</dbReference>
<name>A0A6J4IYV3_9ACTN</name>
<dbReference type="GO" id="GO:0006783">
    <property type="term" value="P:heme biosynthetic process"/>
    <property type="evidence" value="ECO:0007669"/>
    <property type="project" value="TreeGrafter"/>
</dbReference>
<dbReference type="PIRSF" id="PIRSF001438">
    <property type="entry name" value="4pyrrol_synth_OHMeBilane_synth"/>
    <property type="match status" value="1"/>
</dbReference>
<evidence type="ECO:0000256" key="7">
    <source>
        <dbReference type="ARBA" id="ARBA00023244"/>
    </source>
</evidence>
<comment type="cofactor">
    <cofactor evidence="1">
        <name>dipyrromethane</name>
        <dbReference type="ChEBI" id="CHEBI:60342"/>
    </cofactor>
</comment>
<evidence type="ECO:0000256" key="5">
    <source>
        <dbReference type="ARBA" id="ARBA00012655"/>
    </source>
</evidence>
<evidence type="ECO:0000256" key="6">
    <source>
        <dbReference type="ARBA" id="ARBA00022679"/>
    </source>
</evidence>
<comment type="similarity">
    <text evidence="3">Belongs to the HMBS family.</text>
</comment>
<evidence type="ECO:0000256" key="4">
    <source>
        <dbReference type="ARBA" id="ARBA00011245"/>
    </source>
</evidence>
<dbReference type="FunFam" id="3.40.190.10:FF:000005">
    <property type="entry name" value="Porphobilinogen deaminase"/>
    <property type="match status" value="1"/>
</dbReference>
<feature type="domain" description="Porphobilinogen deaminase C-terminal" evidence="11">
    <location>
        <begin position="218"/>
        <end position="280"/>
    </location>
</feature>
<reference evidence="12" key="1">
    <citation type="submission" date="2020-02" db="EMBL/GenBank/DDBJ databases">
        <authorList>
            <person name="Meier V. D."/>
        </authorList>
    </citation>
    <scope>NUCLEOTIDE SEQUENCE</scope>
    <source>
        <strain evidence="12">AVDCRST_MAG76</strain>
    </source>
</reference>
<dbReference type="SUPFAM" id="SSF54782">
    <property type="entry name" value="Porphobilinogen deaminase (hydroxymethylbilane synthase), C-terminal domain"/>
    <property type="match status" value="1"/>
</dbReference>
<evidence type="ECO:0000256" key="2">
    <source>
        <dbReference type="ARBA" id="ARBA00002869"/>
    </source>
</evidence>
<dbReference type="PRINTS" id="PR00151">
    <property type="entry name" value="PORPHBDMNASE"/>
</dbReference>
<sequence length="286" mass="29741">MGRRLRIATRASPLARWQAERVATLLGEACEVVAVESLGDRLQDRPIHDLGGQGVFVKEVQAAVQRGEADLAVHSAKDLPSGSAADGLVLACVPERADVRDCLVGATLDQLAPGAVVATGSVRRRAQLAALRPDLAFSELRGNMATRLDKVPPGGAVVAAAAALQRLGWADRISQLLEPDVLLPQVAQGALAVECRADDLDALERLARIEDPAARGQVDAERAFLARLGGGCDLPVGALATDLGSGRLRLEGLLADPTPHRSVAEGDDPTSLGLLVAEAVLAGPRS</sequence>
<dbReference type="GO" id="GO:0004418">
    <property type="term" value="F:hydroxymethylbilane synthase activity"/>
    <property type="evidence" value="ECO:0007669"/>
    <property type="project" value="UniProtKB-UniRule"/>
</dbReference>
<evidence type="ECO:0000259" key="11">
    <source>
        <dbReference type="Pfam" id="PF03900"/>
    </source>
</evidence>
<evidence type="ECO:0000313" key="12">
    <source>
        <dbReference type="EMBL" id="CAA9264166.1"/>
    </source>
</evidence>
<evidence type="ECO:0000256" key="8">
    <source>
        <dbReference type="ARBA" id="ARBA00048169"/>
    </source>
</evidence>
<gene>
    <name evidence="12" type="ORF">AVDCRST_MAG76-2949</name>
</gene>
<dbReference type="InterPro" id="IPR000860">
    <property type="entry name" value="HemC"/>
</dbReference>
<dbReference type="GO" id="GO:0005737">
    <property type="term" value="C:cytoplasm"/>
    <property type="evidence" value="ECO:0007669"/>
    <property type="project" value="UniProtKB-UniRule"/>
</dbReference>
<dbReference type="Pfam" id="PF03900">
    <property type="entry name" value="Porphobil_deamC"/>
    <property type="match status" value="1"/>
</dbReference>
<keyword evidence="6 12" id="KW-0808">Transferase</keyword>
<feature type="domain" description="Porphobilinogen deaminase N-terminal" evidence="10">
    <location>
        <begin position="5"/>
        <end position="202"/>
    </location>
</feature>
<dbReference type="AlphaFoldDB" id="A0A6J4IYV3"/>
<evidence type="ECO:0000259" key="10">
    <source>
        <dbReference type="Pfam" id="PF01379"/>
    </source>
</evidence>
<evidence type="ECO:0000256" key="9">
    <source>
        <dbReference type="NCBIfam" id="TIGR00212"/>
    </source>
</evidence>